<feature type="transmembrane region" description="Helical" evidence="1">
    <location>
        <begin position="104"/>
        <end position="122"/>
    </location>
</feature>
<feature type="transmembrane region" description="Helical" evidence="1">
    <location>
        <begin position="48"/>
        <end position="68"/>
    </location>
</feature>
<keyword evidence="1" id="KW-0472">Membrane</keyword>
<comment type="caution">
    <text evidence="2">The sequence shown here is derived from an EMBL/GenBank/DDBJ whole genome shotgun (WGS) entry which is preliminary data.</text>
</comment>
<protein>
    <submittedName>
        <fullName evidence="2">Uncharacterized protein</fullName>
    </submittedName>
</protein>
<name>A0A918P823_9ACTN</name>
<dbReference type="AlphaFoldDB" id="A0A918P823"/>
<evidence type="ECO:0000313" key="3">
    <source>
        <dbReference type="Proteomes" id="UP000622166"/>
    </source>
</evidence>
<accession>A0A918P823</accession>
<keyword evidence="1" id="KW-1133">Transmembrane helix</keyword>
<dbReference type="EMBL" id="BMVW01000001">
    <property type="protein sequence ID" value="GGY91486.1"/>
    <property type="molecule type" value="Genomic_DNA"/>
</dbReference>
<proteinExistence type="predicted"/>
<keyword evidence="3" id="KW-1185">Reference proteome</keyword>
<dbReference type="Proteomes" id="UP000622166">
    <property type="component" value="Unassembled WGS sequence"/>
</dbReference>
<sequence length="145" mass="14868">MAVVTALVLFVEAAAIACFNWFLGIVVERQSMSLGGLDPHAMSVASKAGGVVFGLYFLLCGVAALAVALRNRPAHGLGRILLLSAAVVHALLGAFAVGLVGWGAFAFMMVVFGLVVLTLMTYDRPDGPADAAPQGDRAPLAPGTT</sequence>
<evidence type="ECO:0000256" key="1">
    <source>
        <dbReference type="SAM" id="Phobius"/>
    </source>
</evidence>
<gene>
    <name evidence="2" type="ORF">GCM10010365_07380</name>
</gene>
<feature type="transmembrane region" description="Helical" evidence="1">
    <location>
        <begin position="80"/>
        <end position="98"/>
    </location>
</feature>
<organism evidence="2 3">
    <name type="scientific">Streptomyces poonensis</name>
    <dbReference type="NCBI Taxonomy" id="68255"/>
    <lineage>
        <taxon>Bacteria</taxon>
        <taxon>Bacillati</taxon>
        <taxon>Actinomycetota</taxon>
        <taxon>Actinomycetes</taxon>
        <taxon>Kitasatosporales</taxon>
        <taxon>Streptomycetaceae</taxon>
        <taxon>Streptomyces</taxon>
    </lineage>
</organism>
<reference evidence="2" key="2">
    <citation type="submission" date="2020-09" db="EMBL/GenBank/DDBJ databases">
        <authorList>
            <person name="Sun Q."/>
            <person name="Ohkuma M."/>
        </authorList>
    </citation>
    <scope>NUCLEOTIDE SEQUENCE</scope>
    <source>
        <strain evidence="2">JCM 4815</strain>
    </source>
</reference>
<keyword evidence="1" id="KW-0812">Transmembrane</keyword>
<reference evidence="2" key="1">
    <citation type="journal article" date="2014" name="Int. J. Syst. Evol. Microbiol.">
        <title>Complete genome sequence of Corynebacterium casei LMG S-19264T (=DSM 44701T), isolated from a smear-ripened cheese.</title>
        <authorList>
            <consortium name="US DOE Joint Genome Institute (JGI-PGF)"/>
            <person name="Walter F."/>
            <person name="Albersmeier A."/>
            <person name="Kalinowski J."/>
            <person name="Ruckert C."/>
        </authorList>
    </citation>
    <scope>NUCLEOTIDE SEQUENCE</scope>
    <source>
        <strain evidence="2">JCM 4815</strain>
    </source>
</reference>
<evidence type="ECO:0000313" key="2">
    <source>
        <dbReference type="EMBL" id="GGY91486.1"/>
    </source>
</evidence>